<feature type="compositionally biased region" description="Polar residues" evidence="4">
    <location>
        <begin position="1320"/>
        <end position="1337"/>
    </location>
</feature>
<dbReference type="CDD" id="cd11860">
    <property type="entry name" value="SH3_DLG5"/>
    <property type="match status" value="1"/>
</dbReference>
<feature type="domain" description="Guanylate kinase-like" evidence="6">
    <location>
        <begin position="1664"/>
        <end position="1754"/>
    </location>
</feature>
<feature type="region of interest" description="Disordered" evidence="4">
    <location>
        <begin position="1"/>
        <end position="38"/>
    </location>
</feature>
<keyword evidence="8" id="KW-0808">Transferase</keyword>
<dbReference type="PROSITE" id="PS50002">
    <property type="entry name" value="SH3"/>
    <property type="match status" value="1"/>
</dbReference>
<dbReference type="Gene3D" id="3.40.50.300">
    <property type="entry name" value="P-loop containing nucleotide triphosphate hydrolases"/>
    <property type="match status" value="1"/>
</dbReference>
<dbReference type="PANTHER" id="PTHR46360:SF1">
    <property type="entry name" value="DISKS LARGE HOMOLOG 5"/>
    <property type="match status" value="1"/>
</dbReference>
<evidence type="ECO:0000259" key="6">
    <source>
        <dbReference type="PROSITE" id="PS50052"/>
    </source>
</evidence>
<dbReference type="PANTHER" id="PTHR46360">
    <property type="entry name" value="DISKS LARGE HOMOLOG 5"/>
    <property type="match status" value="1"/>
</dbReference>
<dbReference type="InterPro" id="IPR001452">
    <property type="entry name" value="SH3_domain"/>
</dbReference>
<feature type="domain" description="PDZ" evidence="7">
    <location>
        <begin position="1197"/>
        <end position="1276"/>
    </location>
</feature>
<dbReference type="Gene3D" id="2.30.30.40">
    <property type="entry name" value="SH3 Domains"/>
    <property type="match status" value="1"/>
</dbReference>
<feature type="region of interest" description="Disordered" evidence="4">
    <location>
        <begin position="327"/>
        <end position="349"/>
    </location>
</feature>
<feature type="region of interest" description="Disordered" evidence="4">
    <location>
        <begin position="769"/>
        <end position="792"/>
    </location>
</feature>
<protein>
    <submittedName>
        <fullName evidence="8">Putative membrane-associated guanylate kinase maguk</fullName>
    </submittedName>
</protein>
<dbReference type="InterPro" id="IPR008145">
    <property type="entry name" value="GK/Ca_channel_bsu"/>
</dbReference>
<evidence type="ECO:0000313" key="8">
    <source>
        <dbReference type="EMBL" id="JAP66758.1"/>
    </source>
</evidence>
<keyword evidence="1 2" id="KW-0728">SH3 domain</keyword>
<feature type="region of interest" description="Disordered" evidence="4">
    <location>
        <begin position="717"/>
        <end position="745"/>
    </location>
</feature>
<dbReference type="CDD" id="cd06767">
    <property type="entry name" value="PDZ3_DLG5-like"/>
    <property type="match status" value="1"/>
</dbReference>
<dbReference type="Pfam" id="PF00625">
    <property type="entry name" value="Guanylate_kin"/>
    <property type="match status" value="1"/>
</dbReference>
<sequence length="1768" mass="196689">MFLGGAGKNSGAPDEPPGMSQSVNLGHGKADCLLSSDRDLPRRDLRQVHADQDSVYRRLAMGGDRFNPSMGKTHASSSDWSLSSCRDYDYNNLVATDLPVKLEQDFYHGKHKSKAEDHWQEVLMMKKENGDLLAEKRLLEQEVKRLQRIVDEKQKELSELHHQKQEGLMETGGEAAYRQKCKALKEEYDTLHKRYADLTAAHSAHMARLELCQEELQRLKQGAEEALAERNAALRDRTGLQQQCTAAIRQWDSALRERNEARDQLAKVQQQRDEAMKEINQAMAVRIKASKDLSRLTEERNAAVQEYTLIMSERDSVHKEIERLQEELQEAQSKARQTETAHKASLDEMESLKREIASALQDRDRALKELSDLREKQAECNQQSGQDDASRAEAVRKDSLPSSLADAEQTNQEMENLRRNMERLQVELAEAQQEAEVCKRRRDWAFSERDKIVLERESIRSLCDKLRRERDRAVSDLAEALRDSDDIKRQRNEASKELKELKEKIEAQLEKESRMKQLNSVGNNHSRDSAIDTDLQEWETEIKEVHLRYEGDFGFDISGGKEDMQAEPSVAYFYVSSILKGGTAEGKLLVNDVILKINGLDVAGMDKRTLCDTVQNSKGSLTLVVKRRRAMSSRGVIMLSLNLSSSHEHGITLENGLYITRIGPGSVAAREGTLAVGDRILSINGKQVEDLRKAMECLDNADSPVQLQVVKNAVFSSSPSSSTASGHNFSEKLERSPLAHGSPPTHLRVEKTFVSCSVQTDALHELGNHTKTLTLGSRSSKSGGTSERATVSVQPTLLDKAYNKIFGEKRVSKEKKALLPDEKGPIEELDSMLECYSKTGGKRSSGRQQQEHNGGTWPKYRGPPLQLGEAGVANTLQPHKRRERKSLASFTKQLQVPSYADFPAELSSPSSGNCTSSSGSYASPGSPPKAPTGVQQSSERVPLHYAAGLPEDRLDYSVVSAHKDVLEMYQHRGGLKSRPHSAHYPREAYAKPVAPYADVLLSGHVHQSLHANVPLYPQPRGHQHAYYPTYISRSGDSLLASEGAESLRYGPLGGAKGDGRYTPSPCPSQYSFSGTSPTHSLDFPQQFQPVAPAPKRLVPTHVHGPFRPEETYPQPSYDGLATFPKRNQRIRIPSTPSVTSKSSAGKVSTSSIEKAPSLTDRSSPMPAFTVELLTPNGSRAITELRGRRRPKPGDMRRIVIEKSLEPLGIQIKCGAGGTIFVSSVSENSIAAQASLQVGDQLLEVCGINMRNATYQLAANVLRQCRDSITMLVQFNPDKYREVASDNISTSEENSPVDTPAASPKMRHSKRSDLIRISNDDVPSSATSTLTRQKQSCVSAKGSRAEPRIVLLRKASPSLGITLLGGNAVGIFVHSVQEDSPASGPGGLLPGDQILEYNGTDLRNATAEEAAYELASNTENVHIVAQYNPERFAEIQEQPGDSFYVKALFDRASIDGSLAFHKDDILYVDNTMYKGVPGQWRAWILDQDGQKLKCGFIPSKYKAEEELLMKRSLLDLEEGGTGRRGSTSTRRSFFRRRRHQQRSREDGKELASFSDVSINNSCGGSAGTLAEDVPPTYLRVDRLNYPSLRPVILVGPLQEAVVDKLEQDFPQQFQRCPSQPLRGSLQALEQGLQDLSLLDFRRRGSHYECLTLDALRYCTNHKLCHALLDVSLSAVERLNRCQIFPIVIFIKFKTTKQIREVKDSTYLTEKVTTKAAKEMYEHALKIESEYKHLINAVIPGSNLAYMCTQVKMCVDDEQNKALWVPSGSI</sequence>
<dbReference type="InterPro" id="IPR035537">
    <property type="entry name" value="DLG5_SH3"/>
</dbReference>
<feature type="compositionally biased region" description="Basic residues" evidence="4">
    <location>
        <begin position="1531"/>
        <end position="1540"/>
    </location>
</feature>
<dbReference type="Pfam" id="PF00595">
    <property type="entry name" value="PDZ"/>
    <property type="match status" value="4"/>
</dbReference>
<feature type="domain" description="PDZ" evidence="7">
    <location>
        <begin position="1347"/>
        <end position="1428"/>
    </location>
</feature>
<dbReference type="InterPro" id="IPR036034">
    <property type="entry name" value="PDZ_sf"/>
</dbReference>
<evidence type="ECO:0000256" key="3">
    <source>
        <dbReference type="SAM" id="Coils"/>
    </source>
</evidence>
<keyword evidence="3" id="KW-0175">Coiled coil</keyword>
<dbReference type="SUPFAM" id="SSF52540">
    <property type="entry name" value="P-loop containing nucleoside triphosphate hydrolases"/>
    <property type="match status" value="1"/>
</dbReference>
<feature type="region of interest" description="Disordered" evidence="4">
    <location>
        <begin position="903"/>
        <end position="938"/>
    </location>
</feature>
<dbReference type="InterPro" id="IPR036028">
    <property type="entry name" value="SH3-like_dom_sf"/>
</dbReference>
<evidence type="ECO:0000259" key="5">
    <source>
        <dbReference type="PROSITE" id="PS50002"/>
    </source>
</evidence>
<name>A0A131XKU3_9ACAR</name>
<feature type="coiled-coil region" evidence="3">
    <location>
        <begin position="129"/>
        <end position="285"/>
    </location>
</feature>
<feature type="compositionally biased region" description="Low complexity" evidence="4">
    <location>
        <begin position="1137"/>
        <end position="1151"/>
    </location>
</feature>
<feature type="domain" description="PDZ" evidence="7">
    <location>
        <begin position="550"/>
        <end position="629"/>
    </location>
</feature>
<dbReference type="Gene3D" id="2.30.42.10">
    <property type="match status" value="4"/>
</dbReference>
<feature type="region of interest" description="Disordered" evidence="4">
    <location>
        <begin position="1285"/>
        <end position="1309"/>
    </location>
</feature>
<feature type="region of interest" description="Disordered" evidence="4">
    <location>
        <begin position="1318"/>
        <end position="1337"/>
    </location>
</feature>
<feature type="compositionally biased region" description="Basic and acidic residues" evidence="4">
    <location>
        <begin position="336"/>
        <end position="349"/>
    </location>
</feature>
<feature type="region of interest" description="Disordered" evidence="4">
    <location>
        <begin position="1133"/>
        <end position="1164"/>
    </location>
</feature>
<dbReference type="CDD" id="cd06766">
    <property type="entry name" value="PDZ4_DLG5-like"/>
    <property type="match status" value="1"/>
</dbReference>
<dbReference type="GO" id="GO:0035331">
    <property type="term" value="P:negative regulation of hippo signaling"/>
    <property type="evidence" value="ECO:0007669"/>
    <property type="project" value="TreeGrafter"/>
</dbReference>
<dbReference type="GO" id="GO:0016301">
    <property type="term" value="F:kinase activity"/>
    <property type="evidence" value="ECO:0007669"/>
    <property type="project" value="UniProtKB-KW"/>
</dbReference>
<feature type="region of interest" description="Disordered" evidence="4">
    <location>
        <begin position="1517"/>
        <end position="1549"/>
    </location>
</feature>
<dbReference type="EMBL" id="GEFH01001823">
    <property type="protein sequence ID" value="JAP66758.1"/>
    <property type="molecule type" value="mRNA"/>
</dbReference>
<feature type="region of interest" description="Disordered" evidence="4">
    <location>
        <begin position="837"/>
        <end position="868"/>
    </location>
</feature>
<dbReference type="SUPFAM" id="SSF50044">
    <property type="entry name" value="SH3-domain"/>
    <property type="match status" value="1"/>
</dbReference>
<evidence type="ECO:0000259" key="7">
    <source>
        <dbReference type="PROSITE" id="PS50106"/>
    </source>
</evidence>
<evidence type="ECO:0000256" key="1">
    <source>
        <dbReference type="ARBA" id="ARBA00022443"/>
    </source>
</evidence>
<reference evidence="8" key="1">
    <citation type="journal article" date="2017" name="Ticks Tick Borne Dis.">
        <title>An insight into the sialome of Hyalomma excavatum.</title>
        <authorList>
            <person name="Ribeiro J.M."/>
            <person name="Slovak M."/>
            <person name="Francischetti I.M."/>
        </authorList>
    </citation>
    <scope>NUCLEOTIDE SEQUENCE</scope>
    <source>
        <strain evidence="8">Samish</strain>
        <tissue evidence="8">Salivary glands</tissue>
    </source>
</reference>
<feature type="domain" description="SH3" evidence="5">
    <location>
        <begin position="1439"/>
        <end position="1506"/>
    </location>
</feature>
<dbReference type="PROSITE" id="PS50052">
    <property type="entry name" value="GUANYLATE_KINASE_2"/>
    <property type="match status" value="1"/>
</dbReference>
<dbReference type="SMART" id="SM00072">
    <property type="entry name" value="GuKc"/>
    <property type="match status" value="1"/>
</dbReference>
<dbReference type="InterPro" id="IPR008144">
    <property type="entry name" value="Guanylate_kin-like_dom"/>
</dbReference>
<dbReference type="SMART" id="SM00228">
    <property type="entry name" value="PDZ"/>
    <property type="match status" value="4"/>
</dbReference>
<dbReference type="PROSITE" id="PS50106">
    <property type="entry name" value="PDZ"/>
    <property type="match status" value="4"/>
</dbReference>
<accession>A0A131XKU3</accession>
<proteinExistence type="evidence at transcript level"/>
<feature type="region of interest" description="Disordered" evidence="4">
    <location>
        <begin position="376"/>
        <end position="411"/>
    </location>
</feature>
<feature type="compositionally biased region" description="Low complexity" evidence="4">
    <location>
        <begin position="907"/>
        <end position="924"/>
    </location>
</feature>
<dbReference type="InterPro" id="IPR053004">
    <property type="entry name" value="MAGUK_Signaling_Regulators"/>
</dbReference>
<evidence type="ECO:0000256" key="2">
    <source>
        <dbReference type="PROSITE-ProRule" id="PRU00192"/>
    </source>
</evidence>
<keyword evidence="8" id="KW-0418">Kinase</keyword>
<evidence type="ECO:0000256" key="4">
    <source>
        <dbReference type="SAM" id="MobiDB-lite"/>
    </source>
</evidence>
<dbReference type="InterPro" id="IPR001478">
    <property type="entry name" value="PDZ"/>
</dbReference>
<dbReference type="GO" id="GO:0005886">
    <property type="term" value="C:plasma membrane"/>
    <property type="evidence" value="ECO:0007669"/>
    <property type="project" value="TreeGrafter"/>
</dbReference>
<feature type="compositionally biased region" description="Polar residues" evidence="4">
    <location>
        <begin position="1285"/>
        <end position="1296"/>
    </location>
</feature>
<organism evidence="8">
    <name type="scientific">Hyalomma excavatum</name>
    <dbReference type="NCBI Taxonomy" id="257692"/>
    <lineage>
        <taxon>Eukaryota</taxon>
        <taxon>Metazoa</taxon>
        <taxon>Ecdysozoa</taxon>
        <taxon>Arthropoda</taxon>
        <taxon>Chelicerata</taxon>
        <taxon>Arachnida</taxon>
        <taxon>Acari</taxon>
        <taxon>Parasitiformes</taxon>
        <taxon>Ixodida</taxon>
        <taxon>Ixodoidea</taxon>
        <taxon>Ixodidae</taxon>
        <taxon>Hyalomminae</taxon>
        <taxon>Hyalomma</taxon>
    </lineage>
</organism>
<dbReference type="InterPro" id="IPR027417">
    <property type="entry name" value="P-loop_NTPase"/>
</dbReference>
<feature type="compositionally biased region" description="Basic and acidic residues" evidence="4">
    <location>
        <begin position="388"/>
        <end position="399"/>
    </location>
</feature>
<dbReference type="SUPFAM" id="SSF50156">
    <property type="entry name" value="PDZ domain-like"/>
    <property type="match status" value="4"/>
</dbReference>
<feature type="domain" description="PDZ" evidence="7">
    <location>
        <begin position="638"/>
        <end position="713"/>
    </location>
</feature>